<protein>
    <submittedName>
        <fullName evidence="6">TlpA disulfide reductase family protein</fullName>
    </submittedName>
</protein>
<comment type="subcellular location">
    <subcellularLocation>
        <location evidence="1">Cell envelope</location>
    </subcellularLocation>
</comment>
<dbReference type="RefSeq" id="WP_304436157.1">
    <property type="nucleotide sequence ID" value="NZ_JAUKUC010000001.1"/>
</dbReference>
<comment type="caution">
    <text evidence="6">The sequence shown here is derived from an EMBL/GenBank/DDBJ whole genome shotgun (WGS) entry which is preliminary data.</text>
</comment>
<gene>
    <name evidence="6" type="ORF">Q2T41_11185</name>
</gene>
<dbReference type="InterPro" id="IPR036249">
    <property type="entry name" value="Thioredoxin-like_sf"/>
</dbReference>
<proteinExistence type="predicted"/>
<reference evidence="6" key="1">
    <citation type="journal article" date="2014" name="Int. J. Syst. Evol. Microbiol.">
        <title>Complete genome of a new Firmicutes species belonging to the dominant human colonic microbiota ('Ruminococcus bicirculans') reveals two chromosomes and a selective capacity to utilize plant glucans.</title>
        <authorList>
            <consortium name="NISC Comparative Sequencing Program"/>
            <person name="Wegmann U."/>
            <person name="Louis P."/>
            <person name="Goesmann A."/>
            <person name="Henrissat B."/>
            <person name="Duncan S.H."/>
            <person name="Flint H.J."/>
        </authorList>
    </citation>
    <scope>NUCLEOTIDE SEQUENCE</scope>
    <source>
        <strain evidence="6">CECT 8869</strain>
    </source>
</reference>
<dbReference type="InterPro" id="IPR050553">
    <property type="entry name" value="Thioredoxin_ResA/DsbE_sf"/>
</dbReference>
<organism evidence="6 7">
    <name type="scientific">Maribacter confluentis</name>
    <dbReference type="NCBI Taxonomy" id="1656093"/>
    <lineage>
        <taxon>Bacteria</taxon>
        <taxon>Pseudomonadati</taxon>
        <taxon>Bacteroidota</taxon>
        <taxon>Flavobacteriia</taxon>
        <taxon>Flavobacteriales</taxon>
        <taxon>Flavobacteriaceae</taxon>
        <taxon>Maribacter</taxon>
    </lineage>
</organism>
<evidence type="ECO:0000256" key="4">
    <source>
        <dbReference type="ARBA" id="ARBA00023284"/>
    </source>
</evidence>
<dbReference type="PANTHER" id="PTHR42852">
    <property type="entry name" value="THIOL:DISULFIDE INTERCHANGE PROTEIN DSBE"/>
    <property type="match status" value="1"/>
</dbReference>
<dbReference type="InterPro" id="IPR013766">
    <property type="entry name" value="Thioredoxin_domain"/>
</dbReference>
<keyword evidence="3" id="KW-1015">Disulfide bond</keyword>
<dbReference type="Gene3D" id="3.40.30.10">
    <property type="entry name" value="Glutaredoxin"/>
    <property type="match status" value="1"/>
</dbReference>
<feature type="domain" description="Thioredoxin" evidence="5">
    <location>
        <begin position="307"/>
        <end position="439"/>
    </location>
</feature>
<dbReference type="InterPro" id="IPR025380">
    <property type="entry name" value="DUF4369"/>
</dbReference>
<dbReference type="PANTHER" id="PTHR42852:SF6">
    <property type="entry name" value="THIOL:DISULFIDE INTERCHANGE PROTEIN DSBE"/>
    <property type="match status" value="1"/>
</dbReference>
<dbReference type="EMBL" id="JAUKUC010000001">
    <property type="protein sequence ID" value="MDO1513220.1"/>
    <property type="molecule type" value="Genomic_DNA"/>
</dbReference>
<dbReference type="PROSITE" id="PS51352">
    <property type="entry name" value="THIOREDOXIN_2"/>
    <property type="match status" value="1"/>
</dbReference>
<dbReference type="Proteomes" id="UP001168579">
    <property type="component" value="Unassembled WGS sequence"/>
</dbReference>
<evidence type="ECO:0000256" key="1">
    <source>
        <dbReference type="ARBA" id="ARBA00004196"/>
    </source>
</evidence>
<evidence type="ECO:0000256" key="3">
    <source>
        <dbReference type="ARBA" id="ARBA00023157"/>
    </source>
</evidence>
<dbReference type="Pfam" id="PF13905">
    <property type="entry name" value="Thioredoxin_8"/>
    <property type="match status" value="1"/>
</dbReference>
<evidence type="ECO:0000259" key="5">
    <source>
        <dbReference type="PROSITE" id="PS51352"/>
    </source>
</evidence>
<evidence type="ECO:0000313" key="6">
    <source>
        <dbReference type="EMBL" id="MDO1513220.1"/>
    </source>
</evidence>
<sequence length="439" mass="50193">MKPLLFLYILLGVWFTNAQGTISGNFSPAKDFKWLIAYELTPGGERYVTDTSIKEGTFTLTMPITAQPGMYRLVYAVPQDEFYIDIIYDKKEQITFNFSLDQGLNITSSKENKAYNNYFNAITEAQDQLMEYYENGNTSKEKFKTLTVNLNNVQKTYEEKFNGTIAHIFIKANRPYIPGQYESLELFLKHKKTHHFDHLKVNDEILQGSNFLTDKFSSYVFSALPLTINSAENLDQEVIKNIETTANFINATPISFQVKAMHQLWKIADVNAMSNVADYIFEHHLKKLAIANGNQSMVNEITMASRLRIGAISPDISWQKNGKTHSLSTMDKAENYLLVFWSSTCSHCLKELPALHKELKKFNGLKIIAVGLEDNETNWKKVSATLPDFNHTIALGKWESEYAQTFGIQSTPTYIVLDNEKRIIAKPESDKELIDFLEN</sequence>
<keyword evidence="2" id="KW-0201">Cytochrome c-type biogenesis</keyword>
<evidence type="ECO:0000313" key="7">
    <source>
        <dbReference type="Proteomes" id="UP001168579"/>
    </source>
</evidence>
<accession>A0ABT8RRB2</accession>
<dbReference type="InterPro" id="IPR012336">
    <property type="entry name" value="Thioredoxin-like_fold"/>
</dbReference>
<name>A0ABT8RRB2_9FLAO</name>
<dbReference type="SUPFAM" id="SSF52833">
    <property type="entry name" value="Thioredoxin-like"/>
    <property type="match status" value="1"/>
</dbReference>
<keyword evidence="7" id="KW-1185">Reference proteome</keyword>
<keyword evidence="4" id="KW-0676">Redox-active center</keyword>
<dbReference type="CDD" id="cd02966">
    <property type="entry name" value="TlpA_like_family"/>
    <property type="match status" value="1"/>
</dbReference>
<reference evidence="6" key="2">
    <citation type="submission" date="2023-06" db="EMBL/GenBank/DDBJ databases">
        <authorList>
            <person name="Lucena T."/>
            <person name="Sun Q."/>
        </authorList>
    </citation>
    <scope>NUCLEOTIDE SEQUENCE</scope>
    <source>
        <strain evidence="6">CECT 8869</strain>
    </source>
</reference>
<evidence type="ECO:0000256" key="2">
    <source>
        <dbReference type="ARBA" id="ARBA00022748"/>
    </source>
</evidence>
<dbReference type="Pfam" id="PF14289">
    <property type="entry name" value="DUF4369"/>
    <property type="match status" value="1"/>
</dbReference>